<dbReference type="InterPro" id="IPR014105">
    <property type="entry name" value="Carotenoid/retinoid_OxRdtase"/>
</dbReference>
<dbReference type="PANTHER" id="PTHR43734:SF3">
    <property type="entry name" value="B-CAROTENE KETOLASE"/>
    <property type="match status" value="1"/>
</dbReference>
<reference evidence="11 12" key="1">
    <citation type="submission" date="2017-04" db="EMBL/GenBank/DDBJ databases">
        <authorList>
            <person name="Afonso C.L."/>
            <person name="Miller P.J."/>
            <person name="Scott M.A."/>
            <person name="Spackman E."/>
            <person name="Goraichik I."/>
            <person name="Dimitrov K.M."/>
            <person name="Suarez D.L."/>
            <person name="Swayne D.E."/>
        </authorList>
    </citation>
    <scope>NUCLEOTIDE SEQUENCE [LARGE SCALE GENOMIC DNA]</scope>
    <source>
        <strain evidence="11 12">VK13</strain>
    </source>
</reference>
<dbReference type="PROSITE" id="PS00982">
    <property type="entry name" value="PHYTOENE_DH"/>
    <property type="match status" value="1"/>
</dbReference>
<comment type="pathway">
    <text evidence="2 9">Carotenoid biosynthesis.</text>
</comment>
<keyword evidence="12" id="KW-1185">Reference proteome</keyword>
<dbReference type="Proteomes" id="UP000192708">
    <property type="component" value="Unassembled WGS sequence"/>
</dbReference>
<dbReference type="RefSeq" id="WP_084283047.1">
    <property type="nucleotide sequence ID" value="NZ_FWXJ01000004.1"/>
</dbReference>
<evidence type="ECO:0000256" key="2">
    <source>
        <dbReference type="ARBA" id="ARBA00004829"/>
    </source>
</evidence>
<dbReference type="Gene3D" id="3.50.50.60">
    <property type="entry name" value="FAD/NAD(P)-binding domain"/>
    <property type="match status" value="2"/>
</dbReference>
<dbReference type="InterPro" id="IPR036188">
    <property type="entry name" value="FAD/NAD-bd_sf"/>
</dbReference>
<evidence type="ECO:0000256" key="9">
    <source>
        <dbReference type="RuleBase" id="RU362075"/>
    </source>
</evidence>
<keyword evidence="4" id="KW-0285">Flavoprotein</keyword>
<dbReference type="OrthoDB" id="9774675at2"/>
<dbReference type="Pfam" id="PF01593">
    <property type="entry name" value="Amino_oxidase"/>
    <property type="match status" value="1"/>
</dbReference>
<proteinExistence type="inferred from homology"/>
<keyword evidence="6" id="KW-0274">FAD</keyword>
<evidence type="ECO:0000313" key="11">
    <source>
        <dbReference type="EMBL" id="SMC42286.1"/>
    </source>
</evidence>
<sequence length="513" mass="58007">MDAQVDRFKIASLNADDPHPSKSRVIVIGSGFGGLAAAIRLSLKGYEVTVLEKLDTPGGRAYVYRRNGYVFDAGPTIITAPFLLEELWEMCGKKMSDEVDLRLMNPFYQVRFLNGRVFNYTGDRTEMEQEINKFSPKDVEGYRRFLKEAEKCYRLGFEDLSAIAFTKLWTLIKTLPNMYKMRAWESIYTLVARHIKDPQLREVMSFHPLLIGGNPFSVTAVYALINALEQKGGVHSVMGGTGELIKGMVKLLDGLGVRIRYDSEVKKININEHGVTGVTLADGKVLYADKVVSNADSAWTYKNLVDVKYRKHWTDRKIARGKYSMSLFVWYFGTNKRYEEVTHHTMLMGNRYESLLKDIFKKHHLPKDFSLYLHRPTATDPSMAPDGHDTFYVLSPVSHLDSGTDWSEQVETYRQSVQKMLEDTILPNLGEHLTESFCTTPQDFQDRLLSYKGAAFGLEPLLLQSAWFRPHNISEDVEGLYMVGASTHPGAGIPGVLSSAKALDSVIPSLVKR</sequence>
<evidence type="ECO:0000259" key="10">
    <source>
        <dbReference type="Pfam" id="PF01593"/>
    </source>
</evidence>
<organism evidence="11 12">
    <name type="scientific">Polynucleobacter kasalickyi</name>
    <dbReference type="NCBI Taxonomy" id="1938817"/>
    <lineage>
        <taxon>Bacteria</taxon>
        <taxon>Pseudomonadati</taxon>
        <taxon>Pseudomonadota</taxon>
        <taxon>Betaproteobacteria</taxon>
        <taxon>Burkholderiales</taxon>
        <taxon>Burkholderiaceae</taxon>
        <taxon>Polynucleobacter</taxon>
    </lineage>
</organism>
<protein>
    <recommendedName>
        <fullName evidence="8">Phytoene dehydrogenase</fullName>
    </recommendedName>
</protein>
<evidence type="ECO:0000256" key="7">
    <source>
        <dbReference type="ARBA" id="ARBA00023002"/>
    </source>
</evidence>
<dbReference type="InterPro" id="IPR008150">
    <property type="entry name" value="Phytoene_DH_bac_CS"/>
</dbReference>
<gene>
    <name evidence="11" type="ORF">SAMN06296008_10475</name>
</gene>
<dbReference type="EMBL" id="FWXJ01000004">
    <property type="protein sequence ID" value="SMC42286.1"/>
    <property type="molecule type" value="Genomic_DNA"/>
</dbReference>
<dbReference type="GO" id="GO:0016117">
    <property type="term" value="P:carotenoid biosynthetic process"/>
    <property type="evidence" value="ECO:0007669"/>
    <property type="project" value="UniProtKB-KW"/>
</dbReference>
<dbReference type="FunFam" id="3.50.50.60:FF:000378">
    <property type="entry name" value="Phytoene desaturase"/>
    <property type="match status" value="1"/>
</dbReference>
<dbReference type="GO" id="GO:0016627">
    <property type="term" value="F:oxidoreductase activity, acting on the CH-CH group of donors"/>
    <property type="evidence" value="ECO:0007669"/>
    <property type="project" value="UniProtKB-ARBA"/>
</dbReference>
<dbReference type="SUPFAM" id="SSF51905">
    <property type="entry name" value="FAD/NAD(P)-binding domain"/>
    <property type="match status" value="1"/>
</dbReference>
<name>A0A1W1Z1L7_9BURK</name>
<feature type="domain" description="Amine oxidase" evidence="10">
    <location>
        <begin position="33"/>
        <end position="501"/>
    </location>
</feature>
<accession>A0A1W1Z1L7</accession>
<comment type="similarity">
    <text evidence="3 9">Belongs to the carotenoid/retinoid oxidoreductase family.</text>
</comment>
<keyword evidence="7 9" id="KW-0560">Oxidoreductase</keyword>
<comment type="cofactor">
    <cofactor evidence="1">
        <name>FAD</name>
        <dbReference type="ChEBI" id="CHEBI:57692"/>
    </cofactor>
</comment>
<dbReference type="InterPro" id="IPR002937">
    <property type="entry name" value="Amino_oxidase"/>
</dbReference>
<dbReference type="STRING" id="1938817.SAMN06296008_10475"/>
<evidence type="ECO:0000256" key="4">
    <source>
        <dbReference type="ARBA" id="ARBA00022630"/>
    </source>
</evidence>
<evidence type="ECO:0000256" key="6">
    <source>
        <dbReference type="ARBA" id="ARBA00022827"/>
    </source>
</evidence>
<evidence type="ECO:0000256" key="3">
    <source>
        <dbReference type="ARBA" id="ARBA00006046"/>
    </source>
</evidence>
<evidence type="ECO:0000256" key="1">
    <source>
        <dbReference type="ARBA" id="ARBA00001974"/>
    </source>
</evidence>
<keyword evidence="5 9" id="KW-0125">Carotenoid biosynthesis</keyword>
<evidence type="ECO:0000256" key="5">
    <source>
        <dbReference type="ARBA" id="ARBA00022746"/>
    </source>
</evidence>
<dbReference type="AlphaFoldDB" id="A0A1W1Z1L7"/>
<dbReference type="NCBIfam" id="TIGR02734">
    <property type="entry name" value="crtI_fam"/>
    <property type="match status" value="1"/>
</dbReference>
<evidence type="ECO:0000313" key="12">
    <source>
        <dbReference type="Proteomes" id="UP000192708"/>
    </source>
</evidence>
<dbReference type="PANTHER" id="PTHR43734">
    <property type="entry name" value="PHYTOENE DESATURASE"/>
    <property type="match status" value="1"/>
</dbReference>
<evidence type="ECO:0000256" key="8">
    <source>
        <dbReference type="ARBA" id="ARBA00031986"/>
    </source>
</evidence>